<dbReference type="InterPro" id="IPR026045">
    <property type="entry name" value="Ferric-bd"/>
</dbReference>
<feature type="signal peptide" evidence="3">
    <location>
        <begin position="1"/>
        <end position="24"/>
    </location>
</feature>
<comment type="caution">
    <text evidence="4">The sequence shown here is derived from an EMBL/GenBank/DDBJ whole genome shotgun (WGS) entry which is preliminary data.</text>
</comment>
<dbReference type="RefSeq" id="WP_408635353.1">
    <property type="nucleotide sequence ID" value="NZ_MSZX01000007.1"/>
</dbReference>
<keyword evidence="2" id="KW-0408">Iron</keyword>
<evidence type="ECO:0000256" key="1">
    <source>
        <dbReference type="ARBA" id="ARBA00022729"/>
    </source>
</evidence>
<dbReference type="CDD" id="cd13544">
    <property type="entry name" value="PBP2_Fbp_like_1"/>
    <property type="match status" value="1"/>
</dbReference>
<dbReference type="Gene3D" id="3.40.190.10">
    <property type="entry name" value="Periplasmic binding protein-like II"/>
    <property type="match status" value="2"/>
</dbReference>
<gene>
    <name evidence="4" type="ORF">BVG16_18195</name>
</gene>
<feature type="chain" id="PRO_5012504388" evidence="3">
    <location>
        <begin position="25"/>
        <end position="369"/>
    </location>
</feature>
<dbReference type="PROSITE" id="PS51257">
    <property type="entry name" value="PROKAR_LIPOPROTEIN"/>
    <property type="match status" value="1"/>
</dbReference>
<accession>A0A1T2X906</accession>
<dbReference type="SUPFAM" id="SSF53850">
    <property type="entry name" value="Periplasmic binding protein-like II"/>
    <property type="match status" value="1"/>
</dbReference>
<proteinExistence type="predicted"/>
<organism evidence="4 5">
    <name type="scientific">Paenibacillus selenitireducens</name>
    <dbReference type="NCBI Taxonomy" id="1324314"/>
    <lineage>
        <taxon>Bacteria</taxon>
        <taxon>Bacillati</taxon>
        <taxon>Bacillota</taxon>
        <taxon>Bacilli</taxon>
        <taxon>Bacillales</taxon>
        <taxon>Paenibacillaceae</taxon>
        <taxon>Paenibacillus</taxon>
    </lineage>
</organism>
<evidence type="ECO:0000313" key="4">
    <source>
        <dbReference type="EMBL" id="OPA76351.1"/>
    </source>
</evidence>
<keyword evidence="1 3" id="KW-0732">Signal</keyword>
<dbReference type="PIRSF" id="PIRSF002825">
    <property type="entry name" value="CfbpA"/>
    <property type="match status" value="1"/>
</dbReference>
<dbReference type="InterPro" id="IPR017663">
    <property type="entry name" value="ABC_2-AEP-bd"/>
</dbReference>
<name>A0A1T2X906_9BACL</name>
<dbReference type="EMBL" id="MSZX01000007">
    <property type="protein sequence ID" value="OPA76351.1"/>
    <property type="molecule type" value="Genomic_DNA"/>
</dbReference>
<dbReference type="GO" id="GO:0030975">
    <property type="term" value="F:thiamine binding"/>
    <property type="evidence" value="ECO:0007669"/>
    <property type="project" value="TreeGrafter"/>
</dbReference>
<keyword evidence="2" id="KW-0479">Metal-binding</keyword>
<dbReference type="NCBIfam" id="TIGR03261">
    <property type="entry name" value="phnS2"/>
    <property type="match status" value="1"/>
</dbReference>
<dbReference type="AlphaFoldDB" id="A0A1T2X906"/>
<dbReference type="GO" id="GO:0015888">
    <property type="term" value="P:thiamine transport"/>
    <property type="evidence" value="ECO:0007669"/>
    <property type="project" value="TreeGrafter"/>
</dbReference>
<evidence type="ECO:0000256" key="3">
    <source>
        <dbReference type="SAM" id="SignalP"/>
    </source>
</evidence>
<keyword evidence="5" id="KW-1185">Reference proteome</keyword>
<sequence length="369" mass="40102">MRNSFKWAMTLMLCIGLLAGCANGKNSTSEVAADGDKASSDTTALTDVAKGSGELTVYTALEDDQIQAYLTSYKEQYPDVKLNIVRDSTGIITAKLIAEKDNPQADVIWGLAATSLLVLDQKGMLEGYDPAGIEKVSPEFKDTASPAKWVGIDAWETAIIANTVELKKRNLPVPQSYEDLIKPEYKGLLVMPNPSSSGTGYLTVNAFMQLMGPDKAWGYMDKLNDNMLMYTHSGSKPAKMAGTGEAVIGLSFGYRGIEEKKKGAPVEVVFPTEGSGWDVEANGLVKKADIKPEAKAFLDWAISDAPMKEYNKNYAILSVKQEGAAIPEGYSQDPLKQLIKNDLIKAASEREATLAEWDQRYASKSEPKS</sequence>
<dbReference type="Pfam" id="PF13343">
    <property type="entry name" value="SBP_bac_6"/>
    <property type="match status" value="1"/>
</dbReference>
<protein>
    <submittedName>
        <fullName evidence="4">Putative 2-aminoethylphosphonate ABC transporter substrate-binding protein</fullName>
    </submittedName>
</protein>
<dbReference type="Proteomes" id="UP000190188">
    <property type="component" value="Unassembled WGS sequence"/>
</dbReference>
<feature type="binding site" evidence="2">
    <location>
        <position position="254"/>
    </location>
    <ligand>
        <name>Fe cation</name>
        <dbReference type="ChEBI" id="CHEBI:24875"/>
    </ligand>
</feature>
<dbReference type="GO" id="GO:0046872">
    <property type="term" value="F:metal ion binding"/>
    <property type="evidence" value="ECO:0007669"/>
    <property type="project" value="UniProtKB-KW"/>
</dbReference>
<dbReference type="PANTHER" id="PTHR30006:SF2">
    <property type="entry name" value="ABC TRANSPORTER SUBSTRATE-BINDING PROTEIN"/>
    <property type="match status" value="1"/>
</dbReference>
<dbReference type="STRING" id="1324314.BVG16_18195"/>
<reference evidence="4 5" key="1">
    <citation type="submission" date="2017-01" db="EMBL/GenBank/DDBJ databases">
        <title>Genome analysis of Paenibacillus selenitrireducens ES3-24.</title>
        <authorList>
            <person name="Xu D."/>
            <person name="Yao R."/>
            <person name="Zheng S."/>
        </authorList>
    </citation>
    <scope>NUCLEOTIDE SEQUENCE [LARGE SCALE GENOMIC DNA]</scope>
    <source>
        <strain evidence="4 5">ES3-24</strain>
    </source>
</reference>
<dbReference type="GO" id="GO:0030976">
    <property type="term" value="F:thiamine pyrophosphate binding"/>
    <property type="evidence" value="ECO:0007669"/>
    <property type="project" value="TreeGrafter"/>
</dbReference>
<evidence type="ECO:0000256" key="2">
    <source>
        <dbReference type="PIRSR" id="PIRSR002825-1"/>
    </source>
</evidence>
<dbReference type="GO" id="GO:0030288">
    <property type="term" value="C:outer membrane-bounded periplasmic space"/>
    <property type="evidence" value="ECO:0007669"/>
    <property type="project" value="TreeGrafter"/>
</dbReference>
<evidence type="ECO:0000313" key="5">
    <source>
        <dbReference type="Proteomes" id="UP000190188"/>
    </source>
</evidence>
<dbReference type="PANTHER" id="PTHR30006">
    <property type="entry name" value="THIAMINE-BINDING PERIPLASMIC PROTEIN-RELATED"/>
    <property type="match status" value="1"/>
</dbReference>